<dbReference type="VEuPathDB" id="TriTrypDB:Lsey_0135_0010"/>
<dbReference type="Proteomes" id="UP000038009">
    <property type="component" value="Unassembled WGS sequence"/>
</dbReference>
<proteinExistence type="predicted"/>
<comment type="caution">
    <text evidence="1">The sequence shown here is derived from an EMBL/GenBank/DDBJ whole genome shotgun (WGS) entry which is preliminary data.</text>
</comment>
<dbReference type="AlphaFoldDB" id="A0A0N1HY01"/>
<protein>
    <submittedName>
        <fullName evidence="1">Uncharacterized protein</fullName>
    </submittedName>
</protein>
<dbReference type="OMA" id="YRSISEC"/>
<keyword evidence="2" id="KW-1185">Reference proteome</keyword>
<gene>
    <name evidence="1" type="ORF">ABL78_4571</name>
</gene>
<name>A0A0N1HY01_LEPSE</name>
<sequence>MDVTFIAVDTRTGFHLASRNLKAIRTQTTSKDALAVLCSSVLFLYRSISECSKEEVGHDRVSEFVVDASVNGLSSLTVQYFHAQEHVLCVVFGTHHHTLYKMFASNIAACLLLGNASLKDRRILTEIAENSLKDAFHKQCSSAGVASAVLIVVGPMKRFSYVHGHAANLSCAFDAYVDAEIVPGRFVVGALQWSACALGAVRCIVAADDAAAACFEKVALDGFLVRWALNLGLGVPPP</sequence>
<reference evidence="1 2" key="1">
    <citation type="journal article" date="2015" name="PLoS Pathog.">
        <title>Leptomonas seymouri: Adaptations to the Dixenous Life Cycle Analyzed by Genome Sequencing, Transcriptome Profiling and Co-infection with Leishmania donovani.</title>
        <authorList>
            <person name="Kraeva N."/>
            <person name="Butenko A."/>
            <person name="Hlavacova J."/>
            <person name="Kostygov A."/>
            <person name="Myskova J."/>
            <person name="Grybchuk D."/>
            <person name="Lestinova T."/>
            <person name="Votypka J."/>
            <person name="Volf P."/>
            <person name="Opperdoes F."/>
            <person name="Flegontov P."/>
            <person name="Lukes J."/>
            <person name="Yurchenko V."/>
        </authorList>
    </citation>
    <scope>NUCLEOTIDE SEQUENCE [LARGE SCALE GENOMIC DNA]</scope>
    <source>
        <strain evidence="1 2">ATCC 30220</strain>
    </source>
</reference>
<organism evidence="1 2">
    <name type="scientific">Leptomonas seymouri</name>
    <dbReference type="NCBI Taxonomy" id="5684"/>
    <lineage>
        <taxon>Eukaryota</taxon>
        <taxon>Discoba</taxon>
        <taxon>Euglenozoa</taxon>
        <taxon>Kinetoplastea</taxon>
        <taxon>Metakinetoplastina</taxon>
        <taxon>Trypanosomatida</taxon>
        <taxon>Trypanosomatidae</taxon>
        <taxon>Leishmaniinae</taxon>
        <taxon>Leptomonas</taxon>
    </lineage>
</organism>
<dbReference type="OrthoDB" id="258519at2759"/>
<accession>A0A0N1HY01</accession>
<dbReference type="EMBL" id="LJSK01000135">
    <property type="protein sequence ID" value="KPI86345.1"/>
    <property type="molecule type" value="Genomic_DNA"/>
</dbReference>
<evidence type="ECO:0000313" key="2">
    <source>
        <dbReference type="Proteomes" id="UP000038009"/>
    </source>
</evidence>
<evidence type="ECO:0000313" key="1">
    <source>
        <dbReference type="EMBL" id="KPI86345.1"/>
    </source>
</evidence>